<dbReference type="Proteomes" id="UP000054988">
    <property type="component" value="Unassembled WGS sequence"/>
</dbReference>
<protein>
    <submittedName>
        <fullName evidence="1">Uncharacterized protein</fullName>
    </submittedName>
</protein>
<evidence type="ECO:0000313" key="2">
    <source>
        <dbReference type="Proteomes" id="UP000054988"/>
    </source>
</evidence>
<proteinExistence type="predicted"/>
<accession>A0A0W0FRC8</accession>
<organism evidence="1 2">
    <name type="scientific">Moniliophthora roreri</name>
    <name type="common">Frosty pod rot fungus</name>
    <name type="synonym">Monilia roreri</name>
    <dbReference type="NCBI Taxonomy" id="221103"/>
    <lineage>
        <taxon>Eukaryota</taxon>
        <taxon>Fungi</taxon>
        <taxon>Dikarya</taxon>
        <taxon>Basidiomycota</taxon>
        <taxon>Agaricomycotina</taxon>
        <taxon>Agaricomycetes</taxon>
        <taxon>Agaricomycetidae</taxon>
        <taxon>Agaricales</taxon>
        <taxon>Marasmiineae</taxon>
        <taxon>Marasmiaceae</taxon>
        <taxon>Moniliophthora</taxon>
    </lineage>
</organism>
<sequence>MLCFPDKVKQFKEEVKRERRVPMHLVSHNELYTARNERLNYSR</sequence>
<dbReference type="EMBL" id="LATX01001717">
    <property type="protein sequence ID" value="KTB38940.1"/>
    <property type="molecule type" value="Genomic_DNA"/>
</dbReference>
<name>A0A0W0FRC8_MONRR</name>
<dbReference type="AlphaFoldDB" id="A0A0W0FRC8"/>
<reference evidence="1 2" key="1">
    <citation type="submission" date="2015-12" db="EMBL/GenBank/DDBJ databases">
        <title>Draft genome sequence of Moniliophthora roreri, the causal agent of frosty pod rot of cacao.</title>
        <authorList>
            <person name="Aime M.C."/>
            <person name="Diaz-Valderrama J.R."/>
            <person name="Kijpornyongpan T."/>
            <person name="Phillips-Mora W."/>
        </authorList>
    </citation>
    <scope>NUCLEOTIDE SEQUENCE [LARGE SCALE GENOMIC DNA]</scope>
    <source>
        <strain evidence="1 2">MCA 2952</strain>
    </source>
</reference>
<comment type="caution">
    <text evidence="1">The sequence shown here is derived from an EMBL/GenBank/DDBJ whole genome shotgun (WGS) entry which is preliminary data.</text>
</comment>
<evidence type="ECO:0000313" key="1">
    <source>
        <dbReference type="EMBL" id="KTB38940.1"/>
    </source>
</evidence>
<gene>
    <name evidence="1" type="ORF">WG66_8507</name>
</gene>